<keyword evidence="2" id="KW-1133">Transmembrane helix</keyword>
<proteinExistence type="predicted"/>
<reference evidence="5" key="1">
    <citation type="journal article" date="2019" name="Mol. Biol. Evol.">
        <title>Blast fungal genomes show frequent chromosomal changes, gene gains and losses, and effector gene turnover.</title>
        <authorList>
            <person name="Gomez Luciano L.B."/>
            <person name="Jason Tsai I."/>
            <person name="Chuma I."/>
            <person name="Tosa Y."/>
            <person name="Chen Y.H."/>
            <person name="Li J.Y."/>
            <person name="Li M.Y."/>
            <person name="Jade Lu M.Y."/>
            <person name="Nakayashiki H."/>
            <person name="Li W.H."/>
        </authorList>
    </citation>
    <scope>NUCLEOTIDE SEQUENCE</scope>
    <source>
        <strain evidence="5">NI907</strain>
    </source>
</reference>
<dbReference type="Proteomes" id="UP000515153">
    <property type="component" value="Unplaced"/>
</dbReference>
<name>A0A6P8BE93_PYRGI</name>
<feature type="compositionally biased region" description="Polar residues" evidence="1">
    <location>
        <begin position="226"/>
        <end position="253"/>
    </location>
</feature>
<keyword evidence="2" id="KW-0812">Transmembrane</keyword>
<feature type="compositionally biased region" description="Low complexity" evidence="1">
    <location>
        <begin position="260"/>
        <end position="283"/>
    </location>
</feature>
<reference evidence="5" key="3">
    <citation type="submission" date="2025-08" db="UniProtKB">
        <authorList>
            <consortium name="RefSeq"/>
        </authorList>
    </citation>
    <scope>IDENTIFICATION</scope>
    <source>
        <strain evidence="5">NI907</strain>
    </source>
</reference>
<protein>
    <submittedName>
        <fullName evidence="5">Uncharacterized protein</fullName>
    </submittedName>
</protein>
<dbReference type="GeneID" id="41959336"/>
<accession>A0A6P8BE93</accession>
<reference evidence="5" key="2">
    <citation type="submission" date="2019-10" db="EMBL/GenBank/DDBJ databases">
        <authorList>
            <consortium name="NCBI Genome Project"/>
        </authorList>
    </citation>
    <scope>NUCLEOTIDE SEQUENCE</scope>
    <source>
        <strain evidence="5">NI907</strain>
    </source>
</reference>
<feature type="region of interest" description="Disordered" evidence="1">
    <location>
        <begin position="223"/>
        <end position="312"/>
    </location>
</feature>
<evidence type="ECO:0000313" key="5">
    <source>
        <dbReference type="RefSeq" id="XP_030985558.1"/>
    </source>
</evidence>
<feature type="chain" id="PRO_5028260242" evidence="3">
    <location>
        <begin position="31"/>
        <end position="378"/>
    </location>
</feature>
<feature type="transmembrane region" description="Helical" evidence="2">
    <location>
        <begin position="319"/>
        <end position="342"/>
    </location>
</feature>
<keyword evidence="4" id="KW-1185">Reference proteome</keyword>
<dbReference type="RefSeq" id="XP_030985558.1">
    <property type="nucleotide sequence ID" value="XM_031124427.1"/>
</dbReference>
<evidence type="ECO:0000256" key="1">
    <source>
        <dbReference type="SAM" id="MobiDB-lite"/>
    </source>
</evidence>
<organism evidence="4 5">
    <name type="scientific">Pyricularia grisea</name>
    <name type="common">Crabgrass-specific blast fungus</name>
    <name type="synonym">Magnaporthe grisea</name>
    <dbReference type="NCBI Taxonomy" id="148305"/>
    <lineage>
        <taxon>Eukaryota</taxon>
        <taxon>Fungi</taxon>
        <taxon>Dikarya</taxon>
        <taxon>Ascomycota</taxon>
        <taxon>Pezizomycotina</taxon>
        <taxon>Sordariomycetes</taxon>
        <taxon>Sordariomycetidae</taxon>
        <taxon>Magnaporthales</taxon>
        <taxon>Pyriculariaceae</taxon>
        <taxon>Pyricularia</taxon>
    </lineage>
</organism>
<sequence length="378" mass="39062">MRCKTSRNLSTSGIRLAYIMLLSSCKITLASPVPSSPSCMTSTLSQPTPLASGLVVFGYYDGDIGRPVQVPYGKVLVTDNGRMLWGYCSEQLIAEDICRLAGACVDNQGCSGGCTVGAAPTTGLSTSMNGEEVPLLKCSSDPDSSICAAAIWILQDGPAFTSLGCEPTPITAHILEKPFHEIFIGLETPFPSEDPAQTGPSEGGLISLATSVLAEAGYEAAEATVTGDSENGTESYDSVEMSANSRKLETWQTDYPAPLPSTTAAPTLAESFPGSDPISEQSSPSPPRSEPSVTGVPITTTTSAAPEPVRGGGLVPGQVAGIVVGSMAGAAILALGALYITWRHLVTRFSMAMGSIYMTLSRPRPAPTSTAQSQTAGP</sequence>
<dbReference type="AlphaFoldDB" id="A0A6P8BE93"/>
<evidence type="ECO:0000313" key="4">
    <source>
        <dbReference type="Proteomes" id="UP000515153"/>
    </source>
</evidence>
<evidence type="ECO:0000256" key="2">
    <source>
        <dbReference type="SAM" id="Phobius"/>
    </source>
</evidence>
<dbReference type="KEGG" id="pgri:PgNI_04380"/>
<evidence type="ECO:0000256" key="3">
    <source>
        <dbReference type="SAM" id="SignalP"/>
    </source>
</evidence>
<feature type="signal peptide" evidence="3">
    <location>
        <begin position="1"/>
        <end position="30"/>
    </location>
</feature>
<gene>
    <name evidence="5" type="ORF">PgNI_04380</name>
</gene>
<keyword evidence="2" id="KW-0472">Membrane</keyword>
<keyword evidence="3" id="KW-0732">Signal</keyword>